<evidence type="ECO:0000256" key="4">
    <source>
        <dbReference type="ARBA" id="ARBA00022490"/>
    </source>
</evidence>
<evidence type="ECO:0000256" key="6">
    <source>
        <dbReference type="ARBA" id="ARBA00023203"/>
    </source>
</evidence>
<feature type="domain" description="WH2" evidence="13">
    <location>
        <begin position="546"/>
        <end position="565"/>
    </location>
</feature>
<feature type="domain" description="PX" evidence="12">
    <location>
        <begin position="14"/>
        <end position="126"/>
    </location>
</feature>
<keyword evidence="4" id="KW-0963">Cytoplasm</keyword>
<dbReference type="GO" id="GO:0006622">
    <property type="term" value="P:protein targeting to lysosome"/>
    <property type="evidence" value="ECO:0007669"/>
    <property type="project" value="TreeGrafter"/>
</dbReference>
<proteinExistence type="predicted"/>
<dbReference type="InterPro" id="IPR051837">
    <property type="entry name" value="SortingNexin/PXDomain-PKLike"/>
</dbReference>
<comment type="subcellular location">
    <subcellularLocation>
        <location evidence="1">Cell membrane</location>
        <topology evidence="1">Peripheral membrane protein</topology>
    </subcellularLocation>
    <subcellularLocation>
        <location evidence="2">Cytoplasm</location>
    </subcellularLocation>
</comment>
<dbReference type="GO" id="GO:0035091">
    <property type="term" value="F:phosphatidylinositol binding"/>
    <property type="evidence" value="ECO:0007669"/>
    <property type="project" value="InterPro"/>
</dbReference>
<dbReference type="Pfam" id="PF00069">
    <property type="entry name" value="Pkinase"/>
    <property type="match status" value="1"/>
</dbReference>
<name>A0A9N9MMZ5_9CUCU</name>
<protein>
    <recommendedName>
        <fullName evidence="8">PX domain-containing protein kinase-like protein</fullName>
    </recommendedName>
    <alternativeName>
        <fullName evidence="9">Modulator of Na,K-ATPase</fullName>
    </alternativeName>
</protein>
<evidence type="ECO:0000256" key="2">
    <source>
        <dbReference type="ARBA" id="ARBA00004496"/>
    </source>
</evidence>
<dbReference type="OrthoDB" id="41200at2759"/>
<dbReference type="FunFam" id="3.30.1520.10:FF:000010">
    <property type="entry name" value="PX domain-containing protein kinase-like protein isoform X6"/>
    <property type="match status" value="1"/>
</dbReference>
<evidence type="ECO:0000313" key="14">
    <source>
        <dbReference type="EMBL" id="CAG9765598.1"/>
    </source>
</evidence>
<dbReference type="Gene3D" id="1.10.510.10">
    <property type="entry name" value="Transferase(Phosphotransferase) domain 1"/>
    <property type="match status" value="1"/>
</dbReference>
<dbReference type="GO" id="GO:0003779">
    <property type="term" value="F:actin binding"/>
    <property type="evidence" value="ECO:0007669"/>
    <property type="project" value="UniProtKB-KW"/>
</dbReference>
<gene>
    <name evidence="14" type="ORF">CEUTPL_LOCUS6203</name>
</gene>
<dbReference type="InterPro" id="IPR000719">
    <property type="entry name" value="Prot_kinase_dom"/>
</dbReference>
<dbReference type="EMBL" id="OU892279">
    <property type="protein sequence ID" value="CAG9765598.1"/>
    <property type="molecule type" value="Genomic_DNA"/>
</dbReference>
<dbReference type="GO" id="GO:0043271">
    <property type="term" value="P:negative regulation of monoatomic ion transport"/>
    <property type="evidence" value="ECO:0007669"/>
    <property type="project" value="TreeGrafter"/>
</dbReference>
<dbReference type="Pfam" id="PF00787">
    <property type="entry name" value="PX"/>
    <property type="match status" value="1"/>
</dbReference>
<organism evidence="14 15">
    <name type="scientific">Ceutorhynchus assimilis</name>
    <name type="common">cabbage seed weevil</name>
    <dbReference type="NCBI Taxonomy" id="467358"/>
    <lineage>
        <taxon>Eukaryota</taxon>
        <taxon>Metazoa</taxon>
        <taxon>Ecdysozoa</taxon>
        <taxon>Arthropoda</taxon>
        <taxon>Hexapoda</taxon>
        <taxon>Insecta</taxon>
        <taxon>Pterygota</taxon>
        <taxon>Neoptera</taxon>
        <taxon>Endopterygota</taxon>
        <taxon>Coleoptera</taxon>
        <taxon>Polyphaga</taxon>
        <taxon>Cucujiformia</taxon>
        <taxon>Curculionidae</taxon>
        <taxon>Ceutorhynchinae</taxon>
        <taxon>Ceutorhynchus</taxon>
    </lineage>
</organism>
<dbReference type="GO" id="GO:0005769">
    <property type="term" value="C:early endosome"/>
    <property type="evidence" value="ECO:0007669"/>
    <property type="project" value="TreeGrafter"/>
</dbReference>
<evidence type="ECO:0000259" key="11">
    <source>
        <dbReference type="PROSITE" id="PS50011"/>
    </source>
</evidence>
<dbReference type="GO" id="GO:0045022">
    <property type="term" value="P:early endosome to late endosome transport"/>
    <property type="evidence" value="ECO:0007669"/>
    <property type="project" value="TreeGrafter"/>
</dbReference>
<dbReference type="PROSITE" id="PS50195">
    <property type="entry name" value="PX"/>
    <property type="match status" value="1"/>
</dbReference>
<feature type="compositionally biased region" description="Pro residues" evidence="10">
    <location>
        <begin position="513"/>
        <end position="534"/>
    </location>
</feature>
<dbReference type="PROSITE" id="PS51082">
    <property type="entry name" value="WH2"/>
    <property type="match status" value="1"/>
</dbReference>
<reference evidence="14" key="1">
    <citation type="submission" date="2022-01" db="EMBL/GenBank/DDBJ databases">
        <authorList>
            <person name="King R."/>
        </authorList>
    </citation>
    <scope>NUCLEOTIDE SEQUENCE</scope>
</reference>
<feature type="compositionally biased region" description="Basic and acidic residues" evidence="10">
    <location>
        <begin position="464"/>
        <end position="489"/>
    </location>
</feature>
<keyword evidence="15" id="KW-1185">Reference proteome</keyword>
<evidence type="ECO:0000256" key="10">
    <source>
        <dbReference type="SAM" id="MobiDB-lite"/>
    </source>
</evidence>
<evidence type="ECO:0000256" key="5">
    <source>
        <dbReference type="ARBA" id="ARBA00023136"/>
    </source>
</evidence>
<dbReference type="FunFam" id="1.10.510.10:FF:000830">
    <property type="entry name" value="PX domain-containing serine/threonine kinase"/>
    <property type="match status" value="1"/>
</dbReference>
<evidence type="ECO:0000256" key="3">
    <source>
        <dbReference type="ARBA" id="ARBA00022475"/>
    </source>
</evidence>
<evidence type="ECO:0000256" key="8">
    <source>
        <dbReference type="ARBA" id="ARBA00069935"/>
    </source>
</evidence>
<dbReference type="PANTHER" id="PTHR22999">
    <property type="entry name" value="PX SERINE/THREONINE KINASE PXK"/>
    <property type="match status" value="1"/>
</dbReference>
<dbReference type="SMART" id="SM00312">
    <property type="entry name" value="PX"/>
    <property type="match status" value="1"/>
</dbReference>
<dbReference type="GO" id="GO:0004672">
    <property type="term" value="F:protein kinase activity"/>
    <property type="evidence" value="ECO:0007669"/>
    <property type="project" value="InterPro"/>
</dbReference>
<dbReference type="SMART" id="SM00220">
    <property type="entry name" value="S_TKc"/>
    <property type="match status" value="1"/>
</dbReference>
<keyword evidence="6" id="KW-0009">Actin-binding</keyword>
<evidence type="ECO:0000259" key="12">
    <source>
        <dbReference type="PROSITE" id="PS50195"/>
    </source>
</evidence>
<sequence length="574" mass="64836">MAIFEREISRKVLLDDTEPITCKIENWQNVNGHTEFIIKVRRGPFSDQTWKVHKRYNDFLKLHQLLQVSQIPLELPPKKLIGNLDPQFISERQKALQKYLDTILMNPILVSSLPARSFVDPANYCQPFAEVALQHVSLALRGEFGWEVAGPLAEIGWRLRKHFYTIKHKSKSKDELIGSWTDYGPDKYLDDKDMHSVFKSLHQIEHPYIGQIGLCLCTEIGGLVVRDMNKNGSLRDLLCGAKPKLSFLKKYGNPKGHKLLTTDDIALYGRQILEALKFLHEKGFPYGHLHSGNILIENDRIKLTDIENGVLGVPSYYRPYFMQHKKISTLEAIDVYCFGHVLYEMAIGTPLHESYIEEISECPHQIKNILQSILSHDACKNGLPTIDGLLNDPFFARVHLNLTDKDRAHFKIPSAAKEHLKTVVLKIEERLKGEQKVVRSQKRLTKVQEMMSSEEERKKHKSRIKQERHLREQRSKDGSTKKNQLERCDSVNSSAPTSVGTATPPSVAGSTVPSPPPPPPPPVAPDIPPPPPPLLTNGTPEAHTKDRSALLGAISGFDKSALKKVQSAVKNLHV</sequence>
<dbReference type="SUPFAM" id="SSF64268">
    <property type="entry name" value="PX domain"/>
    <property type="match status" value="1"/>
</dbReference>
<keyword evidence="5" id="KW-0472">Membrane</keyword>
<feature type="compositionally biased region" description="Polar residues" evidence="10">
    <location>
        <begin position="490"/>
        <end position="503"/>
    </location>
</feature>
<dbReference type="GO" id="GO:0005886">
    <property type="term" value="C:plasma membrane"/>
    <property type="evidence" value="ECO:0007669"/>
    <property type="project" value="UniProtKB-SubCell"/>
</dbReference>
<evidence type="ECO:0000256" key="9">
    <source>
        <dbReference type="ARBA" id="ARBA00076739"/>
    </source>
</evidence>
<dbReference type="AlphaFoldDB" id="A0A9N9MMZ5"/>
<accession>A0A9N9MMZ5</accession>
<evidence type="ECO:0000313" key="15">
    <source>
        <dbReference type="Proteomes" id="UP001152799"/>
    </source>
</evidence>
<dbReference type="GO" id="GO:0005524">
    <property type="term" value="F:ATP binding"/>
    <property type="evidence" value="ECO:0007669"/>
    <property type="project" value="InterPro"/>
</dbReference>
<dbReference type="SUPFAM" id="SSF56112">
    <property type="entry name" value="Protein kinase-like (PK-like)"/>
    <property type="match status" value="1"/>
</dbReference>
<dbReference type="Proteomes" id="UP001152799">
    <property type="component" value="Chromosome 3"/>
</dbReference>
<comment type="function">
    <text evidence="7">Binds to and modulates brain Na,K-ATPase subunits ATP1B1 and ATP1B3 and may thereby participate in the regulation of electrical excitability and synaptic transmission. May not display kinase activity.</text>
</comment>
<feature type="region of interest" description="Disordered" evidence="10">
    <location>
        <begin position="435"/>
        <end position="547"/>
    </location>
</feature>
<dbReference type="InterPro" id="IPR011009">
    <property type="entry name" value="Kinase-like_dom_sf"/>
</dbReference>
<dbReference type="InterPro" id="IPR003124">
    <property type="entry name" value="WH2_dom"/>
</dbReference>
<evidence type="ECO:0000256" key="7">
    <source>
        <dbReference type="ARBA" id="ARBA00054468"/>
    </source>
</evidence>
<keyword evidence="3" id="KW-1003">Cell membrane</keyword>
<dbReference type="PANTHER" id="PTHR22999:SF40">
    <property type="entry name" value="PX DOMAIN-CONTAINING PROTEIN KINASE-LIKE PROTEIN"/>
    <property type="match status" value="1"/>
</dbReference>
<dbReference type="InterPro" id="IPR036871">
    <property type="entry name" value="PX_dom_sf"/>
</dbReference>
<feature type="domain" description="Protein kinase" evidence="11">
    <location>
        <begin position="133"/>
        <end position="444"/>
    </location>
</feature>
<dbReference type="InterPro" id="IPR001683">
    <property type="entry name" value="PX_dom"/>
</dbReference>
<dbReference type="GO" id="GO:0008333">
    <property type="term" value="P:endosome to lysosome transport"/>
    <property type="evidence" value="ECO:0007669"/>
    <property type="project" value="TreeGrafter"/>
</dbReference>
<dbReference type="PROSITE" id="PS50011">
    <property type="entry name" value="PROTEIN_KINASE_DOM"/>
    <property type="match status" value="1"/>
</dbReference>
<evidence type="ECO:0000256" key="1">
    <source>
        <dbReference type="ARBA" id="ARBA00004202"/>
    </source>
</evidence>
<dbReference type="Gene3D" id="3.30.1520.10">
    <property type="entry name" value="Phox-like domain"/>
    <property type="match status" value="1"/>
</dbReference>
<evidence type="ECO:0000259" key="13">
    <source>
        <dbReference type="PROSITE" id="PS51082"/>
    </source>
</evidence>
<dbReference type="GO" id="GO:0005770">
    <property type="term" value="C:late endosome"/>
    <property type="evidence" value="ECO:0007669"/>
    <property type="project" value="TreeGrafter"/>
</dbReference>